<keyword evidence="9" id="KW-1185">Reference proteome</keyword>
<evidence type="ECO:0000256" key="4">
    <source>
        <dbReference type="ARBA" id="ARBA00023186"/>
    </source>
</evidence>
<keyword evidence="4 6" id="KW-0143">Chaperone</keyword>
<organism evidence="8 9">
    <name type="scientific">Tepidibacter hydrothermalis</name>
    <dbReference type="NCBI Taxonomy" id="3036126"/>
    <lineage>
        <taxon>Bacteria</taxon>
        <taxon>Bacillati</taxon>
        <taxon>Bacillota</taxon>
        <taxon>Clostridia</taxon>
        <taxon>Peptostreptococcales</taxon>
        <taxon>Peptostreptococcaceae</taxon>
        <taxon>Tepidibacter</taxon>
    </lineage>
</organism>
<dbReference type="InterPro" id="IPR036867">
    <property type="entry name" value="R3H_dom_sf"/>
</dbReference>
<dbReference type="HAMAP" id="MF_00867">
    <property type="entry name" value="KhpB"/>
    <property type="match status" value="1"/>
</dbReference>
<feature type="domain" description="R3H" evidence="7">
    <location>
        <begin position="140"/>
        <end position="206"/>
    </location>
</feature>
<dbReference type="Gene3D" id="3.30.300.20">
    <property type="match status" value="1"/>
</dbReference>
<dbReference type="Pfam" id="PF14804">
    <property type="entry name" value="Jag_N"/>
    <property type="match status" value="1"/>
</dbReference>
<dbReference type="CDD" id="cd02414">
    <property type="entry name" value="KH-II_Jag"/>
    <property type="match status" value="1"/>
</dbReference>
<dbReference type="InterPro" id="IPR034079">
    <property type="entry name" value="R3H_KhpB"/>
</dbReference>
<evidence type="ECO:0000313" key="9">
    <source>
        <dbReference type="Proteomes" id="UP001222800"/>
    </source>
</evidence>
<dbReference type="InterPro" id="IPR038247">
    <property type="entry name" value="Jag_N_dom_sf"/>
</dbReference>
<keyword evidence="1 6" id="KW-0963">Cytoplasm</keyword>
<evidence type="ECO:0000313" key="8">
    <source>
        <dbReference type="EMBL" id="WFD10284.1"/>
    </source>
</evidence>
<sequence>MRFLEVTGKTIEEALDKALRELNVTKEDVDIDILEQPSRGFLGFIGTKAAKIKVTVKATPKDLAKKFIQDILDCMDIDSEIKISQKNNDISINLTGEDATSLIGKRGYTLDSLQFLTGLVVNKSSNTKMRVLIDIQNYREKREKSLIRYSRKLAKQCAKTRKTIKLESMNPYERRIVHSALQNDRYVKTYSEGIDPNRKVVISVKNK</sequence>
<proteinExistence type="inferred from homology"/>
<evidence type="ECO:0000259" key="7">
    <source>
        <dbReference type="PROSITE" id="PS51061"/>
    </source>
</evidence>
<dbReference type="InterPro" id="IPR015946">
    <property type="entry name" value="KH_dom-like_a/b"/>
</dbReference>
<dbReference type="InterPro" id="IPR039247">
    <property type="entry name" value="KhpB"/>
</dbReference>
<evidence type="ECO:0000256" key="6">
    <source>
        <dbReference type="HAMAP-Rule" id="MF_00867"/>
    </source>
</evidence>
<dbReference type="Gene3D" id="3.30.1370.50">
    <property type="entry name" value="R3H-like domain"/>
    <property type="match status" value="1"/>
</dbReference>
<dbReference type="SMART" id="SM01245">
    <property type="entry name" value="Jag_N"/>
    <property type="match status" value="1"/>
</dbReference>
<dbReference type="PROSITE" id="PS51061">
    <property type="entry name" value="R3H"/>
    <property type="match status" value="1"/>
</dbReference>
<dbReference type="PANTHER" id="PTHR35800">
    <property type="entry name" value="PROTEIN JAG"/>
    <property type="match status" value="1"/>
</dbReference>
<comment type="domain">
    <text evidence="6">Has an N-terminal Jag-N domain and 2 RNA-binding domains (KH and R3H).</text>
</comment>
<dbReference type="InterPro" id="IPR038008">
    <property type="entry name" value="Jag_KH"/>
</dbReference>
<accession>A0ABY8EBK2</accession>
<comment type="similarity">
    <text evidence="6">Belongs to the KhpB RNA-binding protein family.</text>
</comment>
<feature type="region of interest" description="Jag_N domain" evidence="6">
    <location>
        <begin position="5"/>
        <end position="55"/>
    </location>
</feature>
<dbReference type="SUPFAM" id="SSF82708">
    <property type="entry name" value="R3H domain"/>
    <property type="match status" value="1"/>
</dbReference>
<dbReference type="InterPro" id="IPR032782">
    <property type="entry name" value="KhpB_N"/>
</dbReference>
<comment type="subcellular location">
    <subcellularLocation>
        <location evidence="6">Cytoplasm</location>
    </subcellularLocation>
</comment>
<protein>
    <recommendedName>
        <fullName evidence="6">RNA-binding protein KhpB</fullName>
    </recommendedName>
    <alternativeName>
        <fullName evidence="6">RNA-binding protein EloR</fullName>
    </alternativeName>
</protein>
<comment type="subunit">
    <text evidence="6">Forms a complex with KhpA.</text>
</comment>
<keyword evidence="5 6" id="KW-0961">Cell wall biogenesis/degradation</keyword>
<evidence type="ECO:0000256" key="1">
    <source>
        <dbReference type="ARBA" id="ARBA00022490"/>
    </source>
</evidence>
<dbReference type="NCBIfam" id="NF041568">
    <property type="entry name" value="Jag_EloR"/>
    <property type="match status" value="1"/>
</dbReference>
<dbReference type="Pfam" id="PF13083">
    <property type="entry name" value="KH_KhpA-B"/>
    <property type="match status" value="1"/>
</dbReference>
<dbReference type="Gene3D" id="3.30.30.80">
    <property type="entry name" value="probable RNA-binding protein from clostridium symbiosum atcc 14940"/>
    <property type="match status" value="1"/>
</dbReference>
<comment type="function">
    <text evidence="6">A probable RNA chaperone. Forms a complex with KhpA which binds to cellular RNA and controls its expression. Plays a role in peptidoglycan (PG) homeostasis and cell length regulation.</text>
</comment>
<dbReference type="SMART" id="SM00393">
    <property type="entry name" value="R3H"/>
    <property type="match status" value="1"/>
</dbReference>
<dbReference type="Proteomes" id="UP001222800">
    <property type="component" value="Chromosome"/>
</dbReference>
<dbReference type="RefSeq" id="WP_277732261.1">
    <property type="nucleotide sequence ID" value="NZ_CP120733.1"/>
</dbReference>
<evidence type="ECO:0000256" key="2">
    <source>
        <dbReference type="ARBA" id="ARBA00022884"/>
    </source>
</evidence>
<evidence type="ECO:0000256" key="3">
    <source>
        <dbReference type="ARBA" id="ARBA00022960"/>
    </source>
</evidence>
<evidence type="ECO:0000256" key="5">
    <source>
        <dbReference type="ARBA" id="ARBA00023316"/>
    </source>
</evidence>
<gene>
    <name evidence="8" type="primary">jag</name>
    <name evidence="6" type="synonym">eloR</name>
    <name evidence="6" type="synonym">khpB</name>
    <name evidence="8" type="ORF">P4S50_18315</name>
</gene>
<keyword evidence="2 6" id="KW-0694">RNA-binding</keyword>
<reference evidence="8 9" key="1">
    <citation type="submission" date="2023-03" db="EMBL/GenBank/DDBJ databases">
        <title>Complete genome sequence of Tepidibacter sp. SWIR-1, isolated from a deep-sea hydrothermal vent.</title>
        <authorList>
            <person name="Li X."/>
        </authorList>
    </citation>
    <scope>NUCLEOTIDE SEQUENCE [LARGE SCALE GENOMIC DNA]</scope>
    <source>
        <strain evidence="8 9">SWIR-1</strain>
    </source>
</reference>
<keyword evidence="3 6" id="KW-0133">Cell shape</keyword>
<dbReference type="Pfam" id="PF01424">
    <property type="entry name" value="R3H"/>
    <property type="match status" value="1"/>
</dbReference>
<dbReference type="PANTHER" id="PTHR35800:SF1">
    <property type="entry name" value="RNA-BINDING PROTEIN KHPB"/>
    <property type="match status" value="1"/>
</dbReference>
<dbReference type="CDD" id="cd02644">
    <property type="entry name" value="R3H_jag"/>
    <property type="match status" value="1"/>
</dbReference>
<dbReference type="EMBL" id="CP120733">
    <property type="protein sequence ID" value="WFD10284.1"/>
    <property type="molecule type" value="Genomic_DNA"/>
</dbReference>
<name>A0ABY8EBK2_9FIRM</name>
<dbReference type="InterPro" id="IPR001374">
    <property type="entry name" value="R3H_dom"/>
</dbReference>